<gene>
    <name evidence="1" type="ORF">CBM2612_P0139</name>
</gene>
<dbReference type="AlphaFoldDB" id="A0A375H9R2"/>
<keyword evidence="1" id="KW-0614">Plasmid</keyword>
<organism evidence="1">
    <name type="scientific">Cupriavidus taiwanensis</name>
    <dbReference type="NCBI Taxonomy" id="164546"/>
    <lineage>
        <taxon>Bacteria</taxon>
        <taxon>Pseudomonadati</taxon>
        <taxon>Pseudomonadota</taxon>
        <taxon>Betaproteobacteria</taxon>
        <taxon>Burkholderiales</taxon>
        <taxon>Burkholderiaceae</taxon>
        <taxon>Cupriavidus</taxon>
    </lineage>
</organism>
<sequence>MIENFVSRLRHHSLLYVNNK</sequence>
<dbReference type="EMBL" id="LT984809">
    <property type="protein sequence ID" value="SPD48794.1"/>
    <property type="molecule type" value="Genomic_DNA"/>
</dbReference>
<reference evidence="1" key="1">
    <citation type="submission" date="2018-01" db="EMBL/GenBank/DDBJ databases">
        <authorList>
            <person name="Gaut B.S."/>
            <person name="Morton B.R."/>
            <person name="Clegg M.T."/>
            <person name="Duvall M.R."/>
        </authorList>
    </citation>
    <scope>NUCLEOTIDE SEQUENCE</scope>
    <source>
        <strain evidence="1">Cupriavidus taiwanensis STM 8555</strain>
    </source>
</reference>
<name>A0A375H9R2_9BURK</name>
<evidence type="ECO:0000313" key="1">
    <source>
        <dbReference type="EMBL" id="SPD48794.1"/>
    </source>
</evidence>
<protein>
    <submittedName>
        <fullName evidence="1">Uncharacterized protein</fullName>
    </submittedName>
</protein>
<proteinExistence type="predicted"/>
<geneLocation type="plasmid" evidence="1">
    <name>I</name>
</geneLocation>
<accession>A0A375H9R2</accession>